<feature type="transmembrane region" description="Helical" evidence="1">
    <location>
        <begin position="50"/>
        <end position="69"/>
    </location>
</feature>
<dbReference type="Proteomes" id="UP000032305">
    <property type="component" value="Unassembled WGS sequence"/>
</dbReference>
<name>A0A0A1W8W2_9SPHN</name>
<evidence type="ECO:0000313" key="3">
    <source>
        <dbReference type="Proteomes" id="UP000032305"/>
    </source>
</evidence>
<dbReference type="AlphaFoldDB" id="A0A0A1W8W2"/>
<protein>
    <recommendedName>
        <fullName evidence="4">Iron uptake protein</fullName>
    </recommendedName>
</protein>
<keyword evidence="1" id="KW-1133">Transmembrane helix</keyword>
<dbReference type="OrthoDB" id="7509319at2"/>
<reference evidence="2 3" key="1">
    <citation type="submission" date="2014-11" db="EMBL/GenBank/DDBJ databases">
        <title>Whole genome shotgun sequence of Sphingomonas parapaucimobilis NBRC 15100.</title>
        <authorList>
            <person name="Katano-Makiyama Y."/>
            <person name="Hosoyama A."/>
            <person name="Hashimoto M."/>
            <person name="Hosoyama Y."/>
            <person name="Noguchi M."/>
            <person name="Numata M."/>
            <person name="Tsuchikane K."/>
            <person name="Hirakata S."/>
            <person name="Uohara A."/>
            <person name="Shimodaira J."/>
            <person name="Ohji S."/>
            <person name="Ichikawa N."/>
            <person name="Kimura A."/>
            <person name="Yamazoe A."/>
            <person name="Fujita N."/>
        </authorList>
    </citation>
    <scope>NUCLEOTIDE SEQUENCE [LARGE SCALE GENOMIC DNA]</scope>
    <source>
        <strain evidence="2 3">NBRC 15100</strain>
    </source>
</reference>
<feature type="transmembrane region" description="Helical" evidence="1">
    <location>
        <begin position="12"/>
        <end position="38"/>
    </location>
</feature>
<accession>A0A0A1W8W2</accession>
<dbReference type="EMBL" id="BBPI01000066">
    <property type="protein sequence ID" value="GAM01571.1"/>
    <property type="molecule type" value="Genomic_DNA"/>
</dbReference>
<comment type="caution">
    <text evidence="2">The sequence shown here is derived from an EMBL/GenBank/DDBJ whole genome shotgun (WGS) entry which is preliminary data.</text>
</comment>
<dbReference type="eggNOG" id="ENOG50315XX">
    <property type="taxonomic scope" value="Bacteria"/>
</dbReference>
<evidence type="ECO:0008006" key="4">
    <source>
        <dbReference type="Google" id="ProtNLM"/>
    </source>
</evidence>
<sequence length="98" mass="10622">MSRPLLTSRDWFGKVSAAAVLGFTLVLALTCTFATLFSTDADVFSAQRQLAMWLASPIWCAILGLCFLFRSGARAWACLALANLGAWAFYIAARLLLG</sequence>
<gene>
    <name evidence="2" type="ORF">SP5_066_00060</name>
</gene>
<feature type="transmembrane region" description="Helical" evidence="1">
    <location>
        <begin position="76"/>
        <end position="97"/>
    </location>
</feature>
<proteinExistence type="predicted"/>
<evidence type="ECO:0000313" key="2">
    <source>
        <dbReference type="EMBL" id="GAM01571.1"/>
    </source>
</evidence>
<dbReference type="RefSeq" id="WP_042488530.1">
    <property type="nucleotide sequence ID" value="NZ_BBPI01000066.1"/>
</dbReference>
<evidence type="ECO:0000256" key="1">
    <source>
        <dbReference type="SAM" id="Phobius"/>
    </source>
</evidence>
<keyword evidence="1" id="KW-0472">Membrane</keyword>
<organism evidence="2 3">
    <name type="scientific">Sphingomonas parapaucimobilis NBRC 15100</name>
    <dbReference type="NCBI Taxonomy" id="1219049"/>
    <lineage>
        <taxon>Bacteria</taxon>
        <taxon>Pseudomonadati</taxon>
        <taxon>Pseudomonadota</taxon>
        <taxon>Alphaproteobacteria</taxon>
        <taxon>Sphingomonadales</taxon>
        <taxon>Sphingomonadaceae</taxon>
        <taxon>Sphingomonas</taxon>
    </lineage>
</organism>
<keyword evidence="1" id="KW-0812">Transmembrane</keyword>
<keyword evidence="3" id="KW-1185">Reference proteome</keyword>